<dbReference type="Gene3D" id="3.40.1620.10">
    <property type="entry name" value="YefM-like domain"/>
    <property type="match status" value="1"/>
</dbReference>
<comment type="caution">
    <text evidence="3">The sequence shown here is derived from an EMBL/GenBank/DDBJ whole genome shotgun (WGS) entry which is preliminary data.</text>
</comment>
<protein>
    <recommendedName>
        <fullName evidence="2">Antitoxin</fullName>
    </recommendedName>
</protein>
<evidence type="ECO:0000256" key="1">
    <source>
        <dbReference type="ARBA" id="ARBA00009981"/>
    </source>
</evidence>
<gene>
    <name evidence="3" type="ORF">EDD54_3137</name>
</gene>
<dbReference type="AlphaFoldDB" id="A0A4R6RAP8"/>
<proteinExistence type="inferred from homology"/>
<dbReference type="RefSeq" id="WP_126537912.1">
    <property type="nucleotide sequence ID" value="NZ_BSPM01000009.1"/>
</dbReference>
<keyword evidence="4" id="KW-1185">Reference proteome</keyword>
<dbReference type="OrthoDB" id="517402at2"/>
<evidence type="ECO:0000313" key="3">
    <source>
        <dbReference type="EMBL" id="TDP83180.1"/>
    </source>
</evidence>
<dbReference type="SUPFAM" id="SSF143120">
    <property type="entry name" value="YefM-like"/>
    <property type="match status" value="1"/>
</dbReference>
<dbReference type="EMBL" id="SNXY01000009">
    <property type="protein sequence ID" value="TDP83180.1"/>
    <property type="molecule type" value="Genomic_DNA"/>
</dbReference>
<dbReference type="InterPro" id="IPR006442">
    <property type="entry name" value="Antitoxin_Phd/YefM"/>
</dbReference>
<evidence type="ECO:0000313" key="4">
    <source>
        <dbReference type="Proteomes" id="UP000294547"/>
    </source>
</evidence>
<accession>A0A4R6RAP8</accession>
<evidence type="ECO:0000256" key="2">
    <source>
        <dbReference type="RuleBase" id="RU362080"/>
    </source>
</evidence>
<dbReference type="Pfam" id="PF02604">
    <property type="entry name" value="PhdYeFM_antitox"/>
    <property type="match status" value="1"/>
</dbReference>
<reference evidence="3 4" key="1">
    <citation type="submission" date="2019-03" db="EMBL/GenBank/DDBJ databases">
        <title>Genomic Encyclopedia of Type Strains, Phase IV (KMG-IV): sequencing the most valuable type-strain genomes for metagenomic binning, comparative biology and taxonomic classification.</title>
        <authorList>
            <person name="Goeker M."/>
        </authorList>
    </citation>
    <scope>NUCLEOTIDE SEQUENCE [LARGE SCALE GENOMIC DNA]</scope>
    <source>
        <strain evidence="3 4">DSM 102969</strain>
    </source>
</reference>
<dbReference type="NCBIfam" id="TIGR01552">
    <property type="entry name" value="phd_fam"/>
    <property type="match status" value="1"/>
</dbReference>
<sequence>MDTVQLRDAKASLSKLVEAAEAGEPTVITKHGREAAMLVPIAEGRKLYPAAGRSFLDHLLAYPGGLELEPEDVLRLRDVDLD</sequence>
<comment type="similarity">
    <text evidence="1 2">Belongs to the phD/YefM antitoxin family.</text>
</comment>
<name>A0A4R6RAP8_9HYPH</name>
<dbReference type="InterPro" id="IPR036165">
    <property type="entry name" value="YefM-like_sf"/>
</dbReference>
<comment type="function">
    <text evidence="2">Antitoxin component of a type II toxin-antitoxin (TA) system.</text>
</comment>
<organism evidence="3 4">
    <name type="scientific">Oharaeibacter diazotrophicus</name>
    <dbReference type="NCBI Taxonomy" id="1920512"/>
    <lineage>
        <taxon>Bacteria</taxon>
        <taxon>Pseudomonadati</taxon>
        <taxon>Pseudomonadota</taxon>
        <taxon>Alphaproteobacteria</taxon>
        <taxon>Hyphomicrobiales</taxon>
        <taxon>Pleomorphomonadaceae</taxon>
        <taxon>Oharaeibacter</taxon>
    </lineage>
</organism>
<dbReference type="Proteomes" id="UP000294547">
    <property type="component" value="Unassembled WGS sequence"/>
</dbReference>